<evidence type="ECO:0000313" key="6">
    <source>
        <dbReference type="EMBL" id="KAL1838181.1"/>
    </source>
</evidence>
<dbReference type="InterPro" id="IPR019369">
    <property type="entry name" value="Efm5/EEF1AKMT1"/>
</dbReference>
<gene>
    <name evidence="5" type="primary">EFM5</name>
    <name evidence="6" type="ORF">VTJ49DRAFT_2962</name>
</gene>
<dbReference type="EMBL" id="JAZGSY010000232">
    <property type="protein sequence ID" value="KAL1838181.1"/>
    <property type="molecule type" value="Genomic_DNA"/>
</dbReference>
<comment type="subcellular location">
    <subcellularLocation>
        <location evidence="1 5">Cytoplasm</location>
    </subcellularLocation>
</comment>
<organism evidence="6 7">
    <name type="scientific">Humicola insolens</name>
    <name type="common">Soft-rot fungus</name>
    <dbReference type="NCBI Taxonomy" id="85995"/>
    <lineage>
        <taxon>Eukaryota</taxon>
        <taxon>Fungi</taxon>
        <taxon>Dikarya</taxon>
        <taxon>Ascomycota</taxon>
        <taxon>Pezizomycotina</taxon>
        <taxon>Sordariomycetes</taxon>
        <taxon>Sordariomycetidae</taxon>
        <taxon>Sordariales</taxon>
        <taxon>Chaetomiaceae</taxon>
        <taxon>Mycothermus</taxon>
    </lineage>
</organism>
<evidence type="ECO:0000256" key="5">
    <source>
        <dbReference type="HAMAP-Rule" id="MF_03187"/>
    </source>
</evidence>
<dbReference type="Proteomes" id="UP001583172">
    <property type="component" value="Unassembled WGS sequence"/>
</dbReference>
<dbReference type="InterPro" id="IPR041370">
    <property type="entry name" value="Mlase_EEF1AKMT1/ZCCHC4"/>
</dbReference>
<proteinExistence type="inferred from homology"/>
<comment type="function">
    <text evidence="5">S-adenosyl-L-methionine-dependent protein-lysine N-methyltransferase that trimethylates elongation factor 1-alpha at 'Lys-79'.</text>
</comment>
<dbReference type="PANTHER" id="PTHR13200">
    <property type="entry name" value="EEF1A LYSINE METHYLTRANSFERASE 1"/>
    <property type="match status" value="1"/>
</dbReference>
<evidence type="ECO:0000313" key="7">
    <source>
        <dbReference type="Proteomes" id="UP001583172"/>
    </source>
</evidence>
<keyword evidence="3 5" id="KW-0489">Methyltransferase</keyword>
<protein>
    <recommendedName>
        <fullName evidence="5">Protein-lysine N-methyltransferase EFM5</fullName>
        <ecNumber evidence="5">2.1.1.-</ecNumber>
    </recommendedName>
    <alternativeName>
        <fullName evidence="5">Elongation factor methyltransferase 5</fullName>
    </alternativeName>
</protein>
<dbReference type="PANTHER" id="PTHR13200:SF0">
    <property type="entry name" value="EEF1A LYSINE METHYLTRANSFERASE 1"/>
    <property type="match status" value="1"/>
</dbReference>
<dbReference type="Pfam" id="PF10237">
    <property type="entry name" value="N6-adenineMlase"/>
    <property type="match status" value="1"/>
</dbReference>
<name>A0ABR3V9S2_HUMIN</name>
<comment type="caution">
    <text evidence="6">The sequence shown here is derived from an EMBL/GenBank/DDBJ whole genome shotgun (WGS) entry which is preliminary data.</text>
</comment>
<dbReference type="HAMAP" id="MF_03187">
    <property type="entry name" value="Methyltr_EFM5"/>
    <property type="match status" value="1"/>
</dbReference>
<keyword evidence="4 5" id="KW-0808">Transferase</keyword>
<evidence type="ECO:0000256" key="3">
    <source>
        <dbReference type="ARBA" id="ARBA00022603"/>
    </source>
</evidence>
<evidence type="ECO:0000256" key="4">
    <source>
        <dbReference type="ARBA" id="ARBA00022679"/>
    </source>
</evidence>
<dbReference type="EC" id="2.1.1.-" evidence="5"/>
<accession>A0ABR3V9S2</accession>
<evidence type="ECO:0000256" key="1">
    <source>
        <dbReference type="ARBA" id="ARBA00004496"/>
    </source>
</evidence>
<evidence type="ECO:0000256" key="2">
    <source>
        <dbReference type="ARBA" id="ARBA00022490"/>
    </source>
</evidence>
<reference evidence="6 7" key="1">
    <citation type="journal article" date="2024" name="Commun. Biol.">
        <title>Comparative genomic analysis of thermophilic fungi reveals convergent evolutionary adaptations and gene losses.</title>
        <authorList>
            <person name="Steindorff A.S."/>
            <person name="Aguilar-Pontes M.V."/>
            <person name="Robinson A.J."/>
            <person name="Andreopoulos B."/>
            <person name="LaButti K."/>
            <person name="Kuo A."/>
            <person name="Mondo S."/>
            <person name="Riley R."/>
            <person name="Otillar R."/>
            <person name="Haridas S."/>
            <person name="Lipzen A."/>
            <person name="Grimwood J."/>
            <person name="Schmutz J."/>
            <person name="Clum A."/>
            <person name="Reid I.D."/>
            <person name="Moisan M.C."/>
            <person name="Butler G."/>
            <person name="Nguyen T.T.M."/>
            <person name="Dewar K."/>
            <person name="Conant G."/>
            <person name="Drula E."/>
            <person name="Henrissat B."/>
            <person name="Hansel C."/>
            <person name="Singer S."/>
            <person name="Hutchinson M.I."/>
            <person name="de Vries R.P."/>
            <person name="Natvig D.O."/>
            <person name="Powell A.J."/>
            <person name="Tsang A."/>
            <person name="Grigoriev I.V."/>
        </authorList>
    </citation>
    <scope>NUCLEOTIDE SEQUENCE [LARGE SCALE GENOMIC DNA]</scope>
    <source>
        <strain evidence="6 7">CBS 620.91</strain>
    </source>
</reference>
<sequence>MAGYESDDEELTLSSTTLAALQEFYVERQSREEEFATLKARVEALSAAASAEGQKLSMEAFGEDWNKSQFWYSEETARFLANKLLEGATEDMTIAVVSAPSVFVAMRNMLNEAPPEQPRPKLILLEHDNRFAIFPEFVYYDYAQPLKLPGTCDRFVVDPPFLNHDCQTKTALTVGWLARPPTTTTTTTEKQTQQRRLILCTGERMRTLVLRLYKSFGLRTTDYEPAHARGLSNEFYCYANFDGGWGWRQEDGE</sequence>
<comment type="similarity">
    <text evidence="5">Belongs to the class I-like SAM-binding methyltransferase superfamily. EFM5 family.</text>
</comment>
<keyword evidence="7" id="KW-1185">Reference proteome</keyword>
<keyword evidence="2 5" id="KW-0963">Cytoplasm</keyword>